<dbReference type="GO" id="GO:0006508">
    <property type="term" value="P:proteolysis"/>
    <property type="evidence" value="ECO:0007669"/>
    <property type="project" value="UniProtKB-KW"/>
</dbReference>
<gene>
    <name evidence="8" type="ORF">SK128_015821</name>
</gene>
<evidence type="ECO:0000259" key="6">
    <source>
        <dbReference type="PROSITE" id="PS50207"/>
    </source>
</evidence>
<feature type="domain" description="Caspase family p10" evidence="6">
    <location>
        <begin position="450"/>
        <end position="486"/>
    </location>
</feature>
<dbReference type="AlphaFoldDB" id="A0AAN8X9I2"/>
<evidence type="ECO:0000313" key="8">
    <source>
        <dbReference type="EMBL" id="KAK7074645.1"/>
    </source>
</evidence>
<comment type="similarity">
    <text evidence="1 5">Belongs to the peptidase C14A family.</text>
</comment>
<dbReference type="EMBL" id="JAXCGZ010011505">
    <property type="protein sequence ID" value="KAK7074645.1"/>
    <property type="molecule type" value="Genomic_DNA"/>
</dbReference>
<protein>
    <recommendedName>
        <fullName evidence="10">Caspase-8</fullName>
    </recommendedName>
</protein>
<dbReference type="Proteomes" id="UP001381693">
    <property type="component" value="Unassembled WGS sequence"/>
</dbReference>
<evidence type="ECO:0000259" key="7">
    <source>
        <dbReference type="PROSITE" id="PS50208"/>
    </source>
</evidence>
<dbReference type="GO" id="GO:0004197">
    <property type="term" value="F:cysteine-type endopeptidase activity"/>
    <property type="evidence" value="ECO:0007669"/>
    <property type="project" value="InterPro"/>
</dbReference>
<dbReference type="PANTHER" id="PTHR47901">
    <property type="entry name" value="CASPASE RECRUITMENT DOMAIN-CONTAINING PROTEIN 18"/>
    <property type="match status" value="1"/>
</dbReference>
<dbReference type="PRINTS" id="PR00376">
    <property type="entry name" value="IL1BCENZYME"/>
</dbReference>
<comment type="caution">
    <text evidence="8">The sequence shown here is derived from an EMBL/GenBank/DDBJ whole genome shotgun (WGS) entry which is preliminary data.</text>
</comment>
<dbReference type="SMART" id="SM00115">
    <property type="entry name" value="CASc"/>
    <property type="match status" value="1"/>
</dbReference>
<dbReference type="InterPro" id="IPR001309">
    <property type="entry name" value="Pept_C14_p20"/>
</dbReference>
<dbReference type="PROSITE" id="PS50207">
    <property type="entry name" value="CASPASE_P10"/>
    <property type="match status" value="1"/>
</dbReference>
<proteinExistence type="inferred from homology"/>
<organism evidence="8 9">
    <name type="scientific">Halocaridina rubra</name>
    <name type="common">Hawaiian red shrimp</name>
    <dbReference type="NCBI Taxonomy" id="373956"/>
    <lineage>
        <taxon>Eukaryota</taxon>
        <taxon>Metazoa</taxon>
        <taxon>Ecdysozoa</taxon>
        <taxon>Arthropoda</taxon>
        <taxon>Crustacea</taxon>
        <taxon>Multicrustacea</taxon>
        <taxon>Malacostraca</taxon>
        <taxon>Eumalacostraca</taxon>
        <taxon>Eucarida</taxon>
        <taxon>Decapoda</taxon>
        <taxon>Pleocyemata</taxon>
        <taxon>Caridea</taxon>
        <taxon>Atyoidea</taxon>
        <taxon>Atyidae</taxon>
        <taxon>Halocaridina</taxon>
    </lineage>
</organism>
<dbReference type="PROSITE" id="PS50208">
    <property type="entry name" value="CASPASE_P20"/>
    <property type="match status" value="1"/>
</dbReference>
<keyword evidence="2" id="KW-0645">Protease</keyword>
<dbReference type="InterPro" id="IPR011600">
    <property type="entry name" value="Pept_C14_caspase"/>
</dbReference>
<reference evidence="8 9" key="1">
    <citation type="submission" date="2023-11" db="EMBL/GenBank/DDBJ databases">
        <title>Halocaridina rubra genome assembly.</title>
        <authorList>
            <person name="Smith C."/>
        </authorList>
    </citation>
    <scope>NUCLEOTIDE SEQUENCE [LARGE SCALE GENOMIC DNA]</scope>
    <source>
        <strain evidence="8">EP-1</strain>
        <tissue evidence="8">Whole</tissue>
    </source>
</reference>
<dbReference type="InterPro" id="IPR015917">
    <property type="entry name" value="Pept_C14A"/>
</dbReference>
<evidence type="ECO:0000256" key="4">
    <source>
        <dbReference type="ARBA" id="ARBA00022801"/>
    </source>
</evidence>
<sequence>MIDGMQQLIVAAKFNRRRADGNAISREKKGGMVVKWYKTEVPLQVKLLFLLDNGDKSTGNTDTEKQQNEKAAQEVLSVFNTFLSNGNDKSALVKVLDERALKVRNHVPILVFGDSKAADHAVRKADEDVLTFVHACQYLGIKYQNLDAIKLAIERKMKLHDTERSGNFFIFAENLRMTSICDQLSHEHVYVLYDKARNDQSLKNIFNEPLDVSLEKLLQVTGLKEALFLYIIRSMEVNDKLNRIYTHKLEELLNKVLKSILEKENQTQEEVIKDEQTIKGIIENLSTYPMECQPAGLCVVFCVTENRDGARAELDKVTNVFRNSLGFTVKVEEDPTSQSLVNYKLKLSRKKYKFYDSIVFWFMSHGTETEIKLCDKNHKIQDIIDDFSKLDNFRKKPKIFFVASCKGEKQIDVRRTDSGRYDVDGLPQPNNEKYINIPDGDCNITAVYYEMDRLVAHATLPNKFAFRHRSGGSVYVDTVCRLLEEHKGANITQVLEKTCNKMHQILFNCEEQFSGEAKQACFYESTFQKTFNVPSKG</sequence>
<name>A0AAN8X9I2_HALRR</name>
<keyword evidence="4" id="KW-0378">Hydrolase</keyword>
<evidence type="ECO:0000256" key="2">
    <source>
        <dbReference type="ARBA" id="ARBA00022670"/>
    </source>
</evidence>
<dbReference type="SUPFAM" id="SSF52129">
    <property type="entry name" value="Caspase-like"/>
    <property type="match status" value="1"/>
</dbReference>
<dbReference type="Gene3D" id="3.40.50.1460">
    <property type="match status" value="1"/>
</dbReference>
<evidence type="ECO:0000256" key="3">
    <source>
        <dbReference type="ARBA" id="ARBA00022703"/>
    </source>
</evidence>
<keyword evidence="9" id="KW-1185">Reference proteome</keyword>
<evidence type="ECO:0008006" key="10">
    <source>
        <dbReference type="Google" id="ProtNLM"/>
    </source>
</evidence>
<evidence type="ECO:0000313" key="9">
    <source>
        <dbReference type="Proteomes" id="UP001381693"/>
    </source>
</evidence>
<dbReference type="GO" id="GO:0006915">
    <property type="term" value="P:apoptotic process"/>
    <property type="evidence" value="ECO:0007669"/>
    <property type="project" value="UniProtKB-KW"/>
</dbReference>
<keyword evidence="3" id="KW-0053">Apoptosis</keyword>
<accession>A0AAN8X9I2</accession>
<dbReference type="InterPro" id="IPR002398">
    <property type="entry name" value="Pept_C14"/>
</dbReference>
<evidence type="ECO:0000256" key="5">
    <source>
        <dbReference type="RuleBase" id="RU003971"/>
    </source>
</evidence>
<dbReference type="InterPro" id="IPR029030">
    <property type="entry name" value="Caspase-like_dom_sf"/>
</dbReference>
<feature type="domain" description="Caspase family p20" evidence="7">
    <location>
        <begin position="301"/>
        <end position="409"/>
    </location>
</feature>
<dbReference type="PANTHER" id="PTHR47901:SF8">
    <property type="entry name" value="CASPASE-3"/>
    <property type="match status" value="1"/>
</dbReference>
<dbReference type="InterPro" id="IPR002138">
    <property type="entry name" value="Pept_C14_p10"/>
</dbReference>
<dbReference type="Pfam" id="PF00656">
    <property type="entry name" value="Peptidase_C14"/>
    <property type="match status" value="1"/>
</dbReference>
<evidence type="ECO:0000256" key="1">
    <source>
        <dbReference type="ARBA" id="ARBA00010134"/>
    </source>
</evidence>